<feature type="region of interest" description="Disordered" evidence="1">
    <location>
        <begin position="51"/>
        <end position="92"/>
    </location>
</feature>
<accession>A0ABW8KGE5</accession>
<reference evidence="2 3" key="1">
    <citation type="submission" date="2020-10" db="EMBL/GenBank/DDBJ databases">
        <title>Phylogeny of dyella-like bacteria.</title>
        <authorList>
            <person name="Fu J."/>
        </authorList>
    </citation>
    <scope>NUCLEOTIDE SEQUENCE [LARGE SCALE GENOMIC DNA]</scope>
    <source>
        <strain evidence="2 3">DKC-1</strain>
    </source>
</reference>
<proteinExistence type="predicted"/>
<comment type="caution">
    <text evidence="2">The sequence shown here is derived from an EMBL/GenBank/DDBJ whole genome shotgun (WGS) entry which is preliminary data.</text>
</comment>
<evidence type="ECO:0000313" key="2">
    <source>
        <dbReference type="EMBL" id="MFK2931195.1"/>
    </source>
</evidence>
<dbReference type="EMBL" id="JADIKL010000004">
    <property type="protein sequence ID" value="MFK2931195.1"/>
    <property type="molecule type" value="Genomic_DNA"/>
</dbReference>
<organism evidence="2 3">
    <name type="scientific">Dyella agri</name>
    <dbReference type="NCBI Taxonomy" id="1926869"/>
    <lineage>
        <taxon>Bacteria</taxon>
        <taxon>Pseudomonadati</taxon>
        <taxon>Pseudomonadota</taxon>
        <taxon>Gammaproteobacteria</taxon>
        <taxon>Lysobacterales</taxon>
        <taxon>Rhodanobacteraceae</taxon>
        <taxon>Dyella</taxon>
    </lineage>
</organism>
<dbReference type="Proteomes" id="UP001620397">
    <property type="component" value="Unassembled WGS sequence"/>
</dbReference>
<sequence>MYALNETNALCFFPHKISFAPYPAADDVEQHRHWSLRHVSAVSPRALPLCKLAPHSPKPNPAEQGEIDRQASEAHRMDEAQAGPSASEPGKR</sequence>
<protein>
    <submittedName>
        <fullName evidence="2">Uncharacterized protein</fullName>
    </submittedName>
</protein>
<feature type="compositionally biased region" description="Basic and acidic residues" evidence="1">
    <location>
        <begin position="66"/>
        <end position="79"/>
    </location>
</feature>
<keyword evidence="3" id="KW-1185">Reference proteome</keyword>
<gene>
    <name evidence="2" type="ORF">ISP14_10365</name>
</gene>
<evidence type="ECO:0000313" key="3">
    <source>
        <dbReference type="Proteomes" id="UP001620397"/>
    </source>
</evidence>
<dbReference type="RefSeq" id="WP_404539110.1">
    <property type="nucleotide sequence ID" value="NZ_JADIKL010000004.1"/>
</dbReference>
<name>A0ABW8KGE5_9GAMM</name>
<evidence type="ECO:0000256" key="1">
    <source>
        <dbReference type="SAM" id="MobiDB-lite"/>
    </source>
</evidence>